<feature type="compositionally biased region" description="Low complexity" evidence="1">
    <location>
        <begin position="1"/>
        <end position="15"/>
    </location>
</feature>
<dbReference type="InterPro" id="IPR006598">
    <property type="entry name" value="CAP10"/>
</dbReference>
<dbReference type="RefSeq" id="XP_025601231.1">
    <property type="nucleotide sequence ID" value="XM_025743873.1"/>
</dbReference>
<name>A0A316ZJ08_9BASI</name>
<feature type="transmembrane region" description="Helical" evidence="2">
    <location>
        <begin position="91"/>
        <end position="110"/>
    </location>
</feature>
<evidence type="ECO:0000256" key="1">
    <source>
        <dbReference type="SAM" id="MobiDB-lite"/>
    </source>
</evidence>
<evidence type="ECO:0000259" key="3">
    <source>
        <dbReference type="SMART" id="SM00672"/>
    </source>
</evidence>
<dbReference type="PANTHER" id="PTHR12203:SF107">
    <property type="entry name" value="GLYCOSYL TRANSFERASE CAP10 DOMAIN-CONTAINING PROTEIN"/>
    <property type="match status" value="1"/>
</dbReference>
<dbReference type="OrthoDB" id="202415at2759"/>
<dbReference type="PANTHER" id="PTHR12203">
    <property type="entry name" value="KDEL LYS-ASP-GLU-LEU CONTAINING - RELATED"/>
    <property type="match status" value="1"/>
</dbReference>
<dbReference type="Pfam" id="PF05686">
    <property type="entry name" value="Glyco_transf_90"/>
    <property type="match status" value="1"/>
</dbReference>
<organism evidence="4 5">
    <name type="scientific">Tilletiopsis washingtonensis</name>
    <dbReference type="NCBI Taxonomy" id="58919"/>
    <lineage>
        <taxon>Eukaryota</taxon>
        <taxon>Fungi</taxon>
        <taxon>Dikarya</taxon>
        <taxon>Basidiomycota</taxon>
        <taxon>Ustilaginomycotina</taxon>
        <taxon>Exobasidiomycetes</taxon>
        <taxon>Entylomatales</taxon>
        <taxon>Entylomatales incertae sedis</taxon>
        <taxon>Tilletiopsis</taxon>
    </lineage>
</organism>
<gene>
    <name evidence="4" type="ORF">FA09DRAFT_336345</name>
</gene>
<evidence type="ECO:0000313" key="4">
    <source>
        <dbReference type="EMBL" id="PWO00953.1"/>
    </source>
</evidence>
<feature type="domain" description="Glycosyl transferase CAP10" evidence="3">
    <location>
        <begin position="233"/>
        <end position="462"/>
    </location>
</feature>
<keyword evidence="2" id="KW-0472">Membrane</keyword>
<evidence type="ECO:0000256" key="2">
    <source>
        <dbReference type="SAM" id="Phobius"/>
    </source>
</evidence>
<dbReference type="SMART" id="SM00672">
    <property type="entry name" value="CAP10"/>
    <property type="match status" value="1"/>
</dbReference>
<keyword evidence="2" id="KW-0812">Transmembrane</keyword>
<dbReference type="EMBL" id="KZ819284">
    <property type="protein sequence ID" value="PWO00953.1"/>
    <property type="molecule type" value="Genomic_DNA"/>
</dbReference>
<keyword evidence="5" id="KW-1185">Reference proteome</keyword>
<dbReference type="AlphaFoldDB" id="A0A316ZJ08"/>
<dbReference type="InterPro" id="IPR051091">
    <property type="entry name" value="O-Glucosyltr/Glycosyltrsf_90"/>
</dbReference>
<reference evidence="4 5" key="1">
    <citation type="journal article" date="2018" name="Mol. Biol. Evol.">
        <title>Broad Genomic Sampling Reveals a Smut Pathogenic Ancestry of the Fungal Clade Ustilaginomycotina.</title>
        <authorList>
            <person name="Kijpornyongpan T."/>
            <person name="Mondo S.J."/>
            <person name="Barry K."/>
            <person name="Sandor L."/>
            <person name="Lee J."/>
            <person name="Lipzen A."/>
            <person name="Pangilinan J."/>
            <person name="LaButti K."/>
            <person name="Hainaut M."/>
            <person name="Henrissat B."/>
            <person name="Grigoriev I.V."/>
            <person name="Spatafora J.W."/>
            <person name="Aime M.C."/>
        </authorList>
    </citation>
    <scope>NUCLEOTIDE SEQUENCE [LARGE SCALE GENOMIC DNA]</scope>
    <source>
        <strain evidence="4 5">MCA 4186</strain>
    </source>
</reference>
<proteinExistence type="predicted"/>
<keyword evidence="2" id="KW-1133">Transmembrane helix</keyword>
<dbReference type="Proteomes" id="UP000245946">
    <property type="component" value="Unassembled WGS sequence"/>
</dbReference>
<sequence length="562" mass="61484">MAASSSSAVPPDSASRLGRSSSLPAHLDAEAQPLGASPRSPSLAAFVARAASAARLAVGGSEKHAYTRLGGDAQQRPLSRLLHLGRPQRRLAVVAATGVALLLLLLVGLARQHGDGAARENQAFATPMRALTPREAHDRTWGAAQCRREFPAFYPQLEELQRRFQAQGGISKQMLDASEKGDRELRWGLARLIINDGQVFIRRFAEGQETRVSAMVGLLHSAIVAAPSANEEPLPAIDMVIGMGDFGGLNPNEGTWALTRAPADGPAKVWMLPDFGFAAWTEAGTPSYEEYRRLAADVERATPWEKKDDRAFWRGFPNVYELRKDLMSRTNVTADPQRAMWSDVVATGGGSSVPTVRTWKHCERKYLIHTEGNSYSGRSKYLFGCRSVVIAHKPWWTQHFHPALVSDPRSPHQNHVELKGHLFDGLEESMAEMWRADGRDAPWSEPSQDRRGWSVLRANTPEQIAANAERTLAGRYLTPAAMACYTRAALRAYAASQNVGSWGEHGPGVKPEYPAGGIEPGTLKGSDFYALGVRGDLEVATWRQLGSPEWPPMPRTKEAAAH</sequence>
<feature type="region of interest" description="Disordered" evidence="1">
    <location>
        <begin position="1"/>
        <end position="38"/>
    </location>
</feature>
<evidence type="ECO:0000313" key="5">
    <source>
        <dbReference type="Proteomes" id="UP000245946"/>
    </source>
</evidence>
<accession>A0A316ZJ08</accession>
<protein>
    <recommendedName>
        <fullName evidence="3">Glycosyl transferase CAP10 domain-containing protein</fullName>
    </recommendedName>
</protein>
<dbReference type="GeneID" id="37271417"/>